<accession>A0ABW6M328</accession>
<evidence type="ECO:0000313" key="1">
    <source>
        <dbReference type="EMBL" id="MFE9600540.1"/>
    </source>
</evidence>
<dbReference type="EMBL" id="JBIAHM010000006">
    <property type="protein sequence ID" value="MFE9600540.1"/>
    <property type="molecule type" value="Genomic_DNA"/>
</dbReference>
<organism evidence="1 2">
    <name type="scientific">Streptomyces hokutonensis</name>
    <dbReference type="NCBI Taxonomy" id="1306990"/>
    <lineage>
        <taxon>Bacteria</taxon>
        <taxon>Bacillati</taxon>
        <taxon>Actinomycetota</taxon>
        <taxon>Actinomycetes</taxon>
        <taxon>Kitasatosporales</taxon>
        <taxon>Streptomycetaceae</taxon>
        <taxon>Streptomyces</taxon>
    </lineage>
</organism>
<protein>
    <submittedName>
        <fullName evidence="1">DUF2180 family protein</fullName>
    </submittedName>
</protein>
<sequence length="68" mass="7450">MNCYECHQAGTTTAAVAVCRNCGAALCPDHIKVNPQHLERPEGMGVTTLKKPARRITCLTCHDAEHQF</sequence>
<reference evidence="1 2" key="1">
    <citation type="submission" date="2024-10" db="EMBL/GenBank/DDBJ databases">
        <title>The Natural Products Discovery Center: Release of the First 8490 Sequenced Strains for Exploring Actinobacteria Biosynthetic Diversity.</title>
        <authorList>
            <person name="Kalkreuter E."/>
            <person name="Kautsar S.A."/>
            <person name="Yang D."/>
            <person name="Bader C.D."/>
            <person name="Teijaro C.N."/>
            <person name="Fluegel L."/>
            <person name="Davis C.M."/>
            <person name="Simpson J.R."/>
            <person name="Lauterbach L."/>
            <person name="Steele A.D."/>
            <person name="Gui C."/>
            <person name="Meng S."/>
            <person name="Li G."/>
            <person name="Viehrig K."/>
            <person name="Ye F."/>
            <person name="Su P."/>
            <person name="Kiefer A.F."/>
            <person name="Nichols A."/>
            <person name="Cepeda A.J."/>
            <person name="Yan W."/>
            <person name="Fan B."/>
            <person name="Jiang Y."/>
            <person name="Adhikari A."/>
            <person name="Zheng C.-J."/>
            <person name="Schuster L."/>
            <person name="Cowan T.M."/>
            <person name="Smanski M.J."/>
            <person name="Chevrette M.G."/>
            <person name="De Carvalho L.P.S."/>
            <person name="Shen B."/>
        </authorList>
    </citation>
    <scope>NUCLEOTIDE SEQUENCE [LARGE SCALE GENOMIC DNA]</scope>
    <source>
        <strain evidence="1 2">NPDC006488</strain>
    </source>
</reference>
<gene>
    <name evidence="1" type="ORF">ACFYNQ_18440</name>
</gene>
<dbReference type="Pfam" id="PF09947">
    <property type="entry name" value="DUF2180"/>
    <property type="match status" value="1"/>
</dbReference>
<dbReference type="RefSeq" id="WP_388107164.1">
    <property type="nucleotide sequence ID" value="NZ_JBIAHM010000006.1"/>
</dbReference>
<dbReference type="InterPro" id="IPR017211">
    <property type="entry name" value="UCP037465_Znf"/>
</dbReference>
<name>A0ABW6M328_9ACTN</name>
<evidence type="ECO:0000313" key="2">
    <source>
        <dbReference type="Proteomes" id="UP001601303"/>
    </source>
</evidence>
<comment type="caution">
    <text evidence="1">The sequence shown here is derived from an EMBL/GenBank/DDBJ whole genome shotgun (WGS) entry which is preliminary data.</text>
</comment>
<keyword evidence="2" id="KW-1185">Reference proteome</keyword>
<proteinExistence type="predicted"/>
<dbReference type="Proteomes" id="UP001601303">
    <property type="component" value="Unassembled WGS sequence"/>
</dbReference>